<dbReference type="Proteomes" id="UP000605986">
    <property type="component" value="Unassembled WGS sequence"/>
</dbReference>
<reference evidence="1" key="1">
    <citation type="submission" date="2020-01" db="EMBL/GenBank/DDBJ databases">
        <title>Identification and distribution of gene clusters putatively required for synthesis of sphingolipid metabolism inhibitors in phylogenetically diverse species of the filamentous fungus Fusarium.</title>
        <authorList>
            <person name="Kim H.-S."/>
            <person name="Busman M."/>
            <person name="Brown D.W."/>
            <person name="Divon H."/>
            <person name="Uhlig S."/>
            <person name="Proctor R.H."/>
        </authorList>
    </citation>
    <scope>NUCLEOTIDE SEQUENCE</scope>
    <source>
        <strain evidence="1">NRRL 53441</strain>
    </source>
</reference>
<proteinExistence type="predicted"/>
<accession>A0A8H4P240</accession>
<sequence length="377" mass="43079">MASPQLHLLAPFGTKPEDQWFRAAYKWHRDKIFEWMQKVAVAGGVKPGDQDARVLLTAIYNRLISLSLPDGSLYKDATKQPSSHIARLLNQDWKKDDAKTSKFIVSGWSFRQSIQTFIGSVPDWWCPYDLLGLFLSLLGPAPSAANKNNFYLPLTAVYSRWCSRIAGHPEESWNWPPDTRGQGSLPYVFQCTWHVEVDKNTKQHWGQYFLGASTAGDNFESDKESDNYTGSWRERVQEARFDMLFKCQNIPMVQINDFRDKTAPNMNIADRNMVPFGNCAETYPFAIRFLAAKTQNESSMTGLALKRDFMGMEEYPEYDEFSTSEIWKNLMAPCKNCKHLIQKAGAKESQFAAKLDKTKAPKRPKPMLVGEDILVEN</sequence>
<name>A0A8H4P240_9HYPO</name>
<dbReference type="EMBL" id="JAADJG010000063">
    <property type="protein sequence ID" value="KAF4456300.1"/>
    <property type="molecule type" value="Genomic_DNA"/>
</dbReference>
<protein>
    <submittedName>
        <fullName evidence="1">Uncharacterized protein</fullName>
    </submittedName>
</protein>
<dbReference type="AlphaFoldDB" id="A0A8H4P240"/>
<keyword evidence="2" id="KW-1185">Reference proteome</keyword>
<gene>
    <name evidence="1" type="ORF">F53441_1545</name>
</gene>
<organism evidence="1 2">
    <name type="scientific">Fusarium austroafricanum</name>
    <dbReference type="NCBI Taxonomy" id="2364996"/>
    <lineage>
        <taxon>Eukaryota</taxon>
        <taxon>Fungi</taxon>
        <taxon>Dikarya</taxon>
        <taxon>Ascomycota</taxon>
        <taxon>Pezizomycotina</taxon>
        <taxon>Sordariomycetes</taxon>
        <taxon>Hypocreomycetidae</taxon>
        <taxon>Hypocreales</taxon>
        <taxon>Nectriaceae</taxon>
        <taxon>Fusarium</taxon>
        <taxon>Fusarium concolor species complex</taxon>
    </lineage>
</organism>
<dbReference type="OrthoDB" id="5350472at2759"/>
<comment type="caution">
    <text evidence="1">The sequence shown here is derived from an EMBL/GenBank/DDBJ whole genome shotgun (WGS) entry which is preliminary data.</text>
</comment>
<evidence type="ECO:0000313" key="2">
    <source>
        <dbReference type="Proteomes" id="UP000605986"/>
    </source>
</evidence>
<evidence type="ECO:0000313" key="1">
    <source>
        <dbReference type="EMBL" id="KAF4456300.1"/>
    </source>
</evidence>